<evidence type="ECO:0000259" key="2">
    <source>
        <dbReference type="PROSITE" id="PS51084"/>
    </source>
</evidence>
<proteinExistence type="predicted"/>
<reference evidence="5" key="1">
    <citation type="submission" date="2018-10" db="EMBL/GenBank/DDBJ databases">
        <authorList>
            <person name="Peiro R."/>
            <person name="Begona"/>
            <person name="Cbmso G."/>
            <person name="Lopez M."/>
            <person name="Gonzalez S."/>
            <person name="Sacristan E."/>
            <person name="Castillo E."/>
        </authorList>
    </citation>
    <scope>NUCLEOTIDE SEQUENCE [LARGE SCALE GENOMIC DNA]</scope>
</reference>
<dbReference type="RefSeq" id="WP_111384891.1">
    <property type="nucleotide sequence ID" value="NZ_NPEW01000063.1"/>
</dbReference>
<evidence type="ECO:0000313" key="4">
    <source>
        <dbReference type="EMBL" id="VCU10051.1"/>
    </source>
</evidence>
<comment type="caution">
    <text evidence="1">Lacks conserved residue(s) required for the propagation of feature annotation.</text>
</comment>
<sequence>MPDPAAGWSLHPQLAKDTINIGDLPLSRVLVVNDANFPWLMLVPRRPEVSEIIDLDEVAQAQLMVEIARTGRALKAVTECDKLNVAALGNVVPQLHVHVVARRTGDAAWPRPIWGQVAPVAHDPQERDAFIRALRRRIWLASD</sequence>
<dbReference type="OrthoDB" id="9799145at2"/>
<dbReference type="PROSITE" id="PS51084">
    <property type="entry name" value="HIT_2"/>
    <property type="match status" value="1"/>
</dbReference>
<organism evidence="4 5">
    <name type="scientific">Rhodoplanes serenus</name>
    <dbReference type="NCBI Taxonomy" id="200615"/>
    <lineage>
        <taxon>Bacteria</taxon>
        <taxon>Pseudomonadati</taxon>
        <taxon>Pseudomonadota</taxon>
        <taxon>Alphaproteobacteria</taxon>
        <taxon>Hyphomicrobiales</taxon>
        <taxon>Nitrobacteraceae</taxon>
        <taxon>Rhodoplanes</taxon>
    </lineage>
</organism>
<gene>
    <name evidence="3" type="ORF">GJ689_11875</name>
    <name evidence="4" type="ORF">RHODGE_RHODGE_03236</name>
</gene>
<keyword evidence="5" id="KW-1185">Reference proteome</keyword>
<accession>A0A327KGL1</accession>
<dbReference type="InterPro" id="IPR011146">
    <property type="entry name" value="HIT-like"/>
</dbReference>
<dbReference type="EMBL" id="UWOC01000160">
    <property type="protein sequence ID" value="VCU10051.1"/>
    <property type="molecule type" value="Genomic_DNA"/>
</dbReference>
<dbReference type="Pfam" id="PF01230">
    <property type="entry name" value="HIT"/>
    <property type="match status" value="1"/>
</dbReference>
<evidence type="ECO:0000256" key="1">
    <source>
        <dbReference type="PROSITE-ProRule" id="PRU00464"/>
    </source>
</evidence>
<dbReference type="AlphaFoldDB" id="A0A327KGL1"/>
<evidence type="ECO:0000313" key="3">
    <source>
        <dbReference type="EMBL" id="MTW16903.1"/>
    </source>
</evidence>
<evidence type="ECO:0000313" key="6">
    <source>
        <dbReference type="Proteomes" id="UP000438991"/>
    </source>
</evidence>
<dbReference type="PIRSF" id="PIRSF000714">
    <property type="entry name" value="HIT"/>
    <property type="match status" value="1"/>
</dbReference>
<feature type="domain" description="HIT" evidence="2">
    <location>
        <begin position="40"/>
        <end position="109"/>
    </location>
</feature>
<dbReference type="Proteomes" id="UP000289200">
    <property type="component" value="Unassembled WGS sequence"/>
</dbReference>
<dbReference type="InterPro" id="IPR036265">
    <property type="entry name" value="HIT-like_sf"/>
</dbReference>
<dbReference type="GO" id="GO:0003824">
    <property type="term" value="F:catalytic activity"/>
    <property type="evidence" value="ECO:0007669"/>
    <property type="project" value="InterPro"/>
</dbReference>
<dbReference type="EMBL" id="WNKV01000008">
    <property type="protein sequence ID" value="MTW16903.1"/>
    <property type="molecule type" value="Genomic_DNA"/>
</dbReference>
<dbReference type="Proteomes" id="UP000438991">
    <property type="component" value="Unassembled WGS sequence"/>
</dbReference>
<reference evidence="3 6" key="3">
    <citation type="submission" date="2019-11" db="EMBL/GenBank/DDBJ databases">
        <title>Whole-genome sequence of Rhodoplanes serenus DSM 18633, type strain.</title>
        <authorList>
            <person name="Kyndt J.A."/>
            <person name="Meyer T.E."/>
        </authorList>
    </citation>
    <scope>NUCLEOTIDE SEQUENCE [LARGE SCALE GENOMIC DNA]</scope>
    <source>
        <strain evidence="3 6">DSM 18633</strain>
    </source>
</reference>
<dbReference type="SUPFAM" id="SSF54197">
    <property type="entry name" value="HIT-like"/>
    <property type="match status" value="1"/>
</dbReference>
<reference evidence="4" key="2">
    <citation type="submission" date="2018-10" db="EMBL/GenBank/DDBJ databases">
        <authorList>
            <person name="Peiro R."/>
            <person name="Begona"/>
            <person name="Cbmso G."/>
            <person name="Lopez M."/>
            <person name="Gonzalez S."/>
            <person name="Sacristan E."/>
            <person name="Castillo E."/>
        </authorList>
    </citation>
    <scope>NUCLEOTIDE SEQUENCE</scope>
    <source>
        <strain evidence="4">Rhod_genome</strain>
    </source>
</reference>
<dbReference type="Gene3D" id="3.30.428.10">
    <property type="entry name" value="HIT-like"/>
    <property type="match status" value="1"/>
</dbReference>
<comment type="caution">
    <text evidence="4">The sequence shown here is derived from an EMBL/GenBank/DDBJ whole genome shotgun (WGS) entry which is preliminary data.</text>
</comment>
<dbReference type="InterPro" id="IPR026026">
    <property type="entry name" value="HIT_Hint"/>
</dbReference>
<protein>
    <submittedName>
        <fullName evidence="3">HIT domain-containing protein</fullName>
    </submittedName>
</protein>
<name>A0A327KGL1_9BRAD</name>
<evidence type="ECO:0000313" key="5">
    <source>
        <dbReference type="Proteomes" id="UP000289200"/>
    </source>
</evidence>